<sequence length="480" mass="53533">MSEQSSSPGSTAARVLTPLIIIAVAVGIITAIVKMRQPPKKQDVERPLLMVATAPIVKSEEGLTFHVDGVVVPYREINLSSEVDGRITFRDDALRAGAYVAKGQPLLEIDPRKYALEVERLSKEVEQADVAIRESDVEIENTQELIVLSKRNVDLQMKQVQRMEQLLARNATTPSQVEDEQQAMITAQNQLLQLENQVRSLTTRKQGLERAKELAQARLEQARLDYEHTKVVSPVNGVIIDDAVEQDSYVPVGSQLYRIEDTSAAEVRCSLRMDELSWLWRKQIGKTVDPLAARGSEDYRLPQAPVTISYELGGRHYQWDGVLSRFDGLGLDERTRTAPVLIRVSNPDQVRLDGELVKARGPSALLRGMFVDVEVKVQPDMPIWRVPESALSLYSAQALRESMSPEQVAKAQASADHSRPQFVLWLVRDGKLAIEHVDVLVIEDEFALINGENADLRDDDQIVITPMGYPQVGLPVKVEG</sequence>
<dbReference type="PANTHER" id="PTHR30469">
    <property type="entry name" value="MULTIDRUG RESISTANCE PROTEIN MDTA"/>
    <property type="match status" value="1"/>
</dbReference>
<feature type="domain" description="Multidrug resistance protein MdtA-like barrel-sandwich hybrid" evidence="3">
    <location>
        <begin position="76"/>
        <end position="256"/>
    </location>
</feature>
<dbReference type="EMBL" id="SJPF01000003">
    <property type="protein sequence ID" value="TWT33379.1"/>
    <property type="molecule type" value="Genomic_DNA"/>
</dbReference>
<dbReference type="RefSeq" id="WP_146433198.1">
    <property type="nucleotide sequence ID" value="NZ_SJPF01000003.1"/>
</dbReference>
<dbReference type="GO" id="GO:0015562">
    <property type="term" value="F:efflux transmembrane transporter activity"/>
    <property type="evidence" value="ECO:0007669"/>
    <property type="project" value="TreeGrafter"/>
</dbReference>
<dbReference type="OrthoDB" id="233363at2"/>
<proteinExistence type="predicted"/>
<keyword evidence="2" id="KW-0472">Membrane</keyword>
<evidence type="ECO:0000259" key="3">
    <source>
        <dbReference type="Pfam" id="PF25917"/>
    </source>
</evidence>
<dbReference type="Pfam" id="PF25917">
    <property type="entry name" value="BSH_RND"/>
    <property type="match status" value="1"/>
</dbReference>
<dbReference type="Gene3D" id="2.40.50.100">
    <property type="match status" value="1"/>
</dbReference>
<feature type="transmembrane region" description="Helical" evidence="2">
    <location>
        <begin position="12"/>
        <end position="33"/>
    </location>
</feature>
<keyword evidence="1" id="KW-0175">Coiled coil</keyword>
<dbReference type="AlphaFoldDB" id="A0A5C5V656"/>
<evidence type="ECO:0000313" key="5">
    <source>
        <dbReference type="Proteomes" id="UP000318878"/>
    </source>
</evidence>
<dbReference type="InterPro" id="IPR058625">
    <property type="entry name" value="MdtA-like_BSH"/>
</dbReference>
<dbReference type="GO" id="GO:1990281">
    <property type="term" value="C:efflux pump complex"/>
    <property type="evidence" value="ECO:0007669"/>
    <property type="project" value="TreeGrafter"/>
</dbReference>
<organism evidence="4 5">
    <name type="scientific">Blastopirellula retiformator</name>
    <dbReference type="NCBI Taxonomy" id="2527970"/>
    <lineage>
        <taxon>Bacteria</taxon>
        <taxon>Pseudomonadati</taxon>
        <taxon>Planctomycetota</taxon>
        <taxon>Planctomycetia</taxon>
        <taxon>Pirellulales</taxon>
        <taxon>Pirellulaceae</taxon>
        <taxon>Blastopirellula</taxon>
    </lineage>
</organism>
<accession>A0A5C5V656</accession>
<dbReference type="PANTHER" id="PTHR30469:SF12">
    <property type="entry name" value="MULTIDRUG RESISTANCE PROTEIN MDTA"/>
    <property type="match status" value="1"/>
</dbReference>
<evidence type="ECO:0000256" key="2">
    <source>
        <dbReference type="SAM" id="Phobius"/>
    </source>
</evidence>
<dbReference type="SUPFAM" id="SSF111369">
    <property type="entry name" value="HlyD-like secretion proteins"/>
    <property type="match status" value="1"/>
</dbReference>
<dbReference type="Gene3D" id="2.40.30.170">
    <property type="match status" value="1"/>
</dbReference>
<name>A0A5C5V656_9BACT</name>
<keyword evidence="5" id="KW-1185">Reference proteome</keyword>
<dbReference type="Gene3D" id="1.10.287.470">
    <property type="entry name" value="Helix hairpin bin"/>
    <property type="match status" value="1"/>
</dbReference>
<protein>
    <submittedName>
        <fullName evidence="4">Putative efflux pump membrane fusion protein</fullName>
    </submittedName>
</protein>
<reference evidence="4 5" key="1">
    <citation type="submission" date="2019-02" db="EMBL/GenBank/DDBJ databases">
        <title>Deep-cultivation of Planctomycetes and their phenomic and genomic characterization uncovers novel biology.</title>
        <authorList>
            <person name="Wiegand S."/>
            <person name="Jogler M."/>
            <person name="Boedeker C."/>
            <person name="Pinto D."/>
            <person name="Vollmers J."/>
            <person name="Rivas-Marin E."/>
            <person name="Kohn T."/>
            <person name="Peeters S.H."/>
            <person name="Heuer A."/>
            <person name="Rast P."/>
            <person name="Oberbeckmann S."/>
            <person name="Bunk B."/>
            <person name="Jeske O."/>
            <person name="Meyerdierks A."/>
            <person name="Storesund J.E."/>
            <person name="Kallscheuer N."/>
            <person name="Luecker S."/>
            <person name="Lage O.M."/>
            <person name="Pohl T."/>
            <person name="Merkel B.J."/>
            <person name="Hornburger P."/>
            <person name="Mueller R.-W."/>
            <person name="Bruemmer F."/>
            <person name="Labrenz M."/>
            <person name="Spormann A.M."/>
            <person name="Op Den Camp H."/>
            <person name="Overmann J."/>
            <person name="Amann R."/>
            <person name="Jetten M.S.M."/>
            <person name="Mascher T."/>
            <person name="Medema M.H."/>
            <person name="Devos D.P."/>
            <person name="Kaster A.-K."/>
            <person name="Ovreas L."/>
            <person name="Rohde M."/>
            <person name="Galperin M.Y."/>
            <person name="Jogler C."/>
        </authorList>
    </citation>
    <scope>NUCLEOTIDE SEQUENCE [LARGE SCALE GENOMIC DNA]</scope>
    <source>
        <strain evidence="4 5">Enr8</strain>
    </source>
</reference>
<keyword evidence="2" id="KW-1133">Transmembrane helix</keyword>
<dbReference type="Proteomes" id="UP000318878">
    <property type="component" value="Unassembled WGS sequence"/>
</dbReference>
<feature type="coiled-coil region" evidence="1">
    <location>
        <begin position="177"/>
        <end position="225"/>
    </location>
</feature>
<gene>
    <name evidence="4" type="ORF">Enr8_32060</name>
</gene>
<evidence type="ECO:0000313" key="4">
    <source>
        <dbReference type="EMBL" id="TWT33379.1"/>
    </source>
</evidence>
<evidence type="ECO:0000256" key="1">
    <source>
        <dbReference type="SAM" id="Coils"/>
    </source>
</evidence>
<keyword evidence="2" id="KW-0812">Transmembrane</keyword>
<comment type="caution">
    <text evidence="4">The sequence shown here is derived from an EMBL/GenBank/DDBJ whole genome shotgun (WGS) entry which is preliminary data.</text>
</comment>